<dbReference type="OrthoDB" id="9812943at2"/>
<evidence type="ECO:0000256" key="2">
    <source>
        <dbReference type="ARBA" id="ARBA00022741"/>
    </source>
</evidence>
<dbReference type="UniPathway" id="UPA00241">
    <property type="reaction ID" value="UER00356"/>
</dbReference>
<evidence type="ECO:0000256" key="4">
    <source>
        <dbReference type="ARBA" id="ARBA00022993"/>
    </source>
</evidence>
<dbReference type="GO" id="GO:0005524">
    <property type="term" value="F:ATP binding"/>
    <property type="evidence" value="ECO:0007669"/>
    <property type="project" value="UniProtKB-UniRule"/>
</dbReference>
<evidence type="ECO:0000256" key="6">
    <source>
        <dbReference type="NCBIfam" id="TIGR00152"/>
    </source>
</evidence>
<dbReference type="NCBIfam" id="TIGR00152">
    <property type="entry name" value="dephospho-CoA kinase"/>
    <property type="match status" value="1"/>
</dbReference>
<dbReference type="EMBL" id="LAZL01000006">
    <property type="protein sequence ID" value="KMT66125.1"/>
    <property type="molecule type" value="Genomic_DNA"/>
</dbReference>
<dbReference type="STRING" id="1513271.XM47_04940"/>
<keyword evidence="3 5" id="KW-0067">ATP-binding</keyword>
<dbReference type="GO" id="GO:0005737">
    <property type="term" value="C:cytoplasm"/>
    <property type="evidence" value="ECO:0007669"/>
    <property type="project" value="UniProtKB-SubCell"/>
</dbReference>
<evidence type="ECO:0000313" key="7">
    <source>
        <dbReference type="EMBL" id="KMT66125.1"/>
    </source>
</evidence>
<dbReference type="EC" id="2.7.1.24" evidence="5 6"/>
<dbReference type="InterPro" id="IPR027417">
    <property type="entry name" value="P-loop_NTPase"/>
</dbReference>
<keyword evidence="8" id="KW-1185">Reference proteome</keyword>
<dbReference type="InterPro" id="IPR001977">
    <property type="entry name" value="Depp_CoAkinase"/>
</dbReference>
<dbReference type="GO" id="GO:0015937">
    <property type="term" value="P:coenzyme A biosynthetic process"/>
    <property type="evidence" value="ECO:0007669"/>
    <property type="project" value="UniProtKB-UniRule"/>
</dbReference>
<name>A0A0J8GTN5_9ALTE</name>
<comment type="caution">
    <text evidence="7">The sequence shown here is derived from an EMBL/GenBank/DDBJ whole genome shotgun (WGS) entry which is preliminary data.</text>
</comment>
<keyword evidence="5 7" id="KW-0418">Kinase</keyword>
<proteinExistence type="inferred from homology"/>
<dbReference type="Proteomes" id="UP000037600">
    <property type="component" value="Unassembled WGS sequence"/>
</dbReference>
<comment type="function">
    <text evidence="5">Catalyzes the phosphorylation of the 3'-hydroxyl group of dephosphocoenzyme A to form coenzyme A.</text>
</comment>
<gene>
    <name evidence="5 7" type="primary">coaE</name>
    <name evidence="7" type="ORF">XM47_04940</name>
</gene>
<dbReference type="PANTHER" id="PTHR10695">
    <property type="entry name" value="DEPHOSPHO-COA KINASE-RELATED"/>
    <property type="match status" value="1"/>
</dbReference>
<dbReference type="HAMAP" id="MF_00376">
    <property type="entry name" value="Dephospho_CoA_kinase"/>
    <property type="match status" value="1"/>
</dbReference>
<evidence type="ECO:0000256" key="1">
    <source>
        <dbReference type="ARBA" id="ARBA00009018"/>
    </source>
</evidence>
<organism evidence="7 8">
    <name type="scientific">Catenovulum maritimum</name>
    <dbReference type="NCBI Taxonomy" id="1513271"/>
    <lineage>
        <taxon>Bacteria</taxon>
        <taxon>Pseudomonadati</taxon>
        <taxon>Pseudomonadota</taxon>
        <taxon>Gammaproteobacteria</taxon>
        <taxon>Alteromonadales</taxon>
        <taxon>Alteromonadaceae</taxon>
        <taxon>Catenovulum</taxon>
    </lineage>
</organism>
<keyword evidence="4 5" id="KW-0173">Coenzyme A biosynthesis</keyword>
<dbReference type="RefSeq" id="WP_048690367.1">
    <property type="nucleotide sequence ID" value="NZ_KQ130484.1"/>
</dbReference>
<protein>
    <recommendedName>
        <fullName evidence="5 6">Dephospho-CoA kinase</fullName>
        <ecNumber evidence="5 6">2.7.1.24</ecNumber>
    </recommendedName>
    <alternativeName>
        <fullName evidence="5">Dephosphocoenzyme A kinase</fullName>
    </alternativeName>
</protein>
<dbReference type="PANTHER" id="PTHR10695:SF46">
    <property type="entry name" value="BIFUNCTIONAL COENZYME A SYNTHASE-RELATED"/>
    <property type="match status" value="1"/>
</dbReference>
<dbReference type="Pfam" id="PF01121">
    <property type="entry name" value="CoaE"/>
    <property type="match status" value="1"/>
</dbReference>
<comment type="catalytic activity">
    <reaction evidence="5">
        <text>3'-dephospho-CoA + ATP = ADP + CoA + H(+)</text>
        <dbReference type="Rhea" id="RHEA:18245"/>
        <dbReference type="ChEBI" id="CHEBI:15378"/>
        <dbReference type="ChEBI" id="CHEBI:30616"/>
        <dbReference type="ChEBI" id="CHEBI:57287"/>
        <dbReference type="ChEBI" id="CHEBI:57328"/>
        <dbReference type="ChEBI" id="CHEBI:456216"/>
        <dbReference type="EC" id="2.7.1.24"/>
    </reaction>
</comment>
<evidence type="ECO:0000256" key="3">
    <source>
        <dbReference type="ARBA" id="ARBA00022840"/>
    </source>
</evidence>
<keyword evidence="5" id="KW-0963">Cytoplasm</keyword>
<dbReference type="SUPFAM" id="SSF52540">
    <property type="entry name" value="P-loop containing nucleoside triphosphate hydrolases"/>
    <property type="match status" value="1"/>
</dbReference>
<comment type="similarity">
    <text evidence="1 5">Belongs to the CoaE family.</text>
</comment>
<keyword evidence="5 7" id="KW-0808">Transferase</keyword>
<dbReference type="AlphaFoldDB" id="A0A0J8GTN5"/>
<evidence type="ECO:0000256" key="5">
    <source>
        <dbReference type="HAMAP-Rule" id="MF_00376"/>
    </source>
</evidence>
<evidence type="ECO:0000313" key="8">
    <source>
        <dbReference type="Proteomes" id="UP000037600"/>
    </source>
</evidence>
<comment type="subcellular location">
    <subcellularLocation>
        <location evidence="5">Cytoplasm</location>
    </subcellularLocation>
</comment>
<dbReference type="GO" id="GO:0004140">
    <property type="term" value="F:dephospho-CoA kinase activity"/>
    <property type="evidence" value="ECO:0007669"/>
    <property type="project" value="UniProtKB-UniRule"/>
</dbReference>
<accession>A0A0J8GTN5</accession>
<sequence>MSELIIGLTGGIGSGKTTVSNIFKQFEIEVIDADIIAREVVEPGMPAYQEILARYGESILNKDSNLDRTKLRKIVFDDEKEKLWLNQLTHPQIRNQLKLQSQHAKSPYCLLSIPLLLENQLEYLVDRILVIDCEEETQITRAATRDNSTPEQISKIMNAQINRKSRLAAADEVINTDVSFELVSQKCADLHQFYLILAKSSPLS</sequence>
<comment type="pathway">
    <text evidence="5">Cofactor biosynthesis; coenzyme A biosynthesis; CoA from (R)-pantothenate: step 5/5.</text>
</comment>
<feature type="binding site" evidence="5">
    <location>
        <begin position="13"/>
        <end position="18"/>
    </location>
    <ligand>
        <name>ATP</name>
        <dbReference type="ChEBI" id="CHEBI:30616"/>
    </ligand>
</feature>
<dbReference type="Gene3D" id="3.40.50.300">
    <property type="entry name" value="P-loop containing nucleotide triphosphate hydrolases"/>
    <property type="match status" value="1"/>
</dbReference>
<dbReference type="PROSITE" id="PS51219">
    <property type="entry name" value="DPCK"/>
    <property type="match status" value="1"/>
</dbReference>
<dbReference type="CDD" id="cd02022">
    <property type="entry name" value="DPCK"/>
    <property type="match status" value="1"/>
</dbReference>
<dbReference type="PATRIC" id="fig|1513271.3.peg.1017"/>
<keyword evidence="2 5" id="KW-0547">Nucleotide-binding</keyword>
<reference evidence="7 8" key="1">
    <citation type="submission" date="2015-04" db="EMBL/GenBank/DDBJ databases">
        <title>Draft Genome Sequence of the Novel Agar-Digesting Marine Bacterium Q1.</title>
        <authorList>
            <person name="Li Y."/>
            <person name="Li D."/>
            <person name="Chen G."/>
            <person name="Du Z."/>
        </authorList>
    </citation>
    <scope>NUCLEOTIDE SEQUENCE [LARGE SCALE GENOMIC DNA]</scope>
    <source>
        <strain evidence="7 8">Q1</strain>
    </source>
</reference>